<dbReference type="EMBL" id="FNRM01000006">
    <property type="protein sequence ID" value="SEA78214.1"/>
    <property type="molecule type" value="Genomic_DNA"/>
</dbReference>
<dbReference type="AlphaFoldDB" id="A0A1H4DZL1"/>
<proteinExistence type="inferred from homology"/>
<reference evidence="5 6" key="1">
    <citation type="submission" date="2016-10" db="EMBL/GenBank/DDBJ databases">
        <authorList>
            <person name="de Groot N.N."/>
        </authorList>
    </citation>
    <scope>NUCLEOTIDE SEQUENCE [LARGE SCALE GENOMIC DNA]</scope>
    <source>
        <strain evidence="5 6">CGMCC 1.3430</strain>
    </source>
</reference>
<comment type="caution">
    <text evidence="4">Lacks conserved residue(s) required for the propagation of feature annotation.</text>
</comment>
<dbReference type="InterPro" id="IPR007440">
    <property type="entry name" value="Chorismate--pyruvate_lyase"/>
</dbReference>
<evidence type="ECO:0000256" key="1">
    <source>
        <dbReference type="ARBA" id="ARBA00022490"/>
    </source>
</evidence>
<dbReference type="GO" id="GO:0008813">
    <property type="term" value="F:chorismate lyase activity"/>
    <property type="evidence" value="ECO:0007669"/>
    <property type="project" value="UniProtKB-UniRule"/>
</dbReference>
<dbReference type="GO" id="GO:0006744">
    <property type="term" value="P:ubiquinone biosynthetic process"/>
    <property type="evidence" value="ECO:0007669"/>
    <property type="project" value="UniProtKB-UniRule"/>
</dbReference>
<keyword evidence="2 4" id="KW-0831">Ubiquinone biosynthesis</keyword>
<dbReference type="PANTHER" id="PTHR38683:SF1">
    <property type="entry name" value="CHORISMATE PYRUVATE-LYASE"/>
    <property type="match status" value="1"/>
</dbReference>
<evidence type="ECO:0000256" key="3">
    <source>
        <dbReference type="ARBA" id="ARBA00023239"/>
    </source>
</evidence>
<evidence type="ECO:0000313" key="6">
    <source>
        <dbReference type="Proteomes" id="UP000198773"/>
    </source>
</evidence>
<organism evidence="5 6">
    <name type="scientific">Alkalimonas amylolytica</name>
    <dbReference type="NCBI Taxonomy" id="152573"/>
    <lineage>
        <taxon>Bacteria</taxon>
        <taxon>Pseudomonadati</taxon>
        <taxon>Pseudomonadota</taxon>
        <taxon>Gammaproteobacteria</taxon>
        <taxon>Alkalimonas</taxon>
    </lineage>
</organism>
<keyword evidence="1 4" id="KW-0963">Cytoplasm</keyword>
<dbReference type="Pfam" id="PF04345">
    <property type="entry name" value="Chor_lyase"/>
    <property type="match status" value="1"/>
</dbReference>
<comment type="function">
    <text evidence="4">Removes the pyruvyl group from chorismate, with concomitant aromatization of the ring, to provide 4-hydroxybenzoate (4HB) for the ubiquinone pathway.</text>
</comment>
<dbReference type="EC" id="4.1.3.40" evidence="4"/>
<dbReference type="HAMAP" id="MF_01632">
    <property type="entry name" value="UbiC"/>
    <property type="match status" value="1"/>
</dbReference>
<dbReference type="UniPathway" id="UPA00232"/>
<keyword evidence="3 4" id="KW-0456">Lyase</keyword>
<dbReference type="PANTHER" id="PTHR38683">
    <property type="entry name" value="CHORISMATE PYRUVATE-LYASE"/>
    <property type="match status" value="1"/>
</dbReference>
<feature type="binding site" evidence="4">
    <location>
        <position position="79"/>
    </location>
    <ligand>
        <name>substrate</name>
    </ligand>
</feature>
<gene>
    <name evidence="4" type="primary">ubiC</name>
    <name evidence="5" type="ORF">SAMN04488051_106125</name>
</gene>
<dbReference type="Proteomes" id="UP000198773">
    <property type="component" value="Unassembled WGS sequence"/>
</dbReference>
<evidence type="ECO:0000256" key="4">
    <source>
        <dbReference type="HAMAP-Rule" id="MF_01632"/>
    </source>
</evidence>
<comment type="similarity">
    <text evidence="4">Belongs to the UbiC family.</text>
</comment>
<keyword evidence="4" id="KW-0670">Pyruvate</keyword>
<sequence>MSTMPITTAHYLLQAHWQTPAALRLLPAQCSWLLETDSLTARLKSRCQQFRLQMLTEQFYPLPEPLHAQLTGAGDALLREVLLYCDEQAMIYAQSWLPASTLTAIEPLARLGSQPLGEFIFRHPALQRGPIEVAELDTAQLTLPLPLTEPTLWARRSVFWLAEHPLHVVEVFMPEVYRL</sequence>
<keyword evidence="6" id="KW-1185">Reference proteome</keyword>
<dbReference type="GO" id="GO:0042866">
    <property type="term" value="P:pyruvate biosynthetic process"/>
    <property type="evidence" value="ECO:0007669"/>
    <property type="project" value="UniProtKB-UniRule"/>
</dbReference>
<feature type="binding site" evidence="4">
    <location>
        <position position="170"/>
    </location>
    <ligand>
        <name>substrate</name>
    </ligand>
</feature>
<dbReference type="InterPro" id="IPR028978">
    <property type="entry name" value="Chorismate_lyase_/UTRA_dom_sf"/>
</dbReference>
<accession>A0A1H4DZL1</accession>
<dbReference type="STRING" id="152573.SAMN04488051_106125"/>
<dbReference type="GO" id="GO:0005829">
    <property type="term" value="C:cytosol"/>
    <property type="evidence" value="ECO:0007669"/>
    <property type="project" value="TreeGrafter"/>
</dbReference>
<evidence type="ECO:0000313" key="5">
    <source>
        <dbReference type="EMBL" id="SEA78214.1"/>
    </source>
</evidence>
<dbReference type="SUPFAM" id="SSF64288">
    <property type="entry name" value="Chorismate lyase-like"/>
    <property type="match status" value="1"/>
</dbReference>
<name>A0A1H4DZL1_ALKAM</name>
<dbReference type="Gene3D" id="3.40.1410.10">
    <property type="entry name" value="Chorismate lyase-like"/>
    <property type="match status" value="1"/>
</dbReference>
<comment type="catalytic activity">
    <reaction evidence="4">
        <text>chorismate = 4-hydroxybenzoate + pyruvate</text>
        <dbReference type="Rhea" id="RHEA:16505"/>
        <dbReference type="ChEBI" id="CHEBI:15361"/>
        <dbReference type="ChEBI" id="CHEBI:17879"/>
        <dbReference type="ChEBI" id="CHEBI:29748"/>
        <dbReference type="EC" id="4.1.3.40"/>
    </reaction>
</comment>
<evidence type="ECO:0000256" key="2">
    <source>
        <dbReference type="ARBA" id="ARBA00022688"/>
    </source>
</evidence>
<protein>
    <recommendedName>
        <fullName evidence="4">Probable chorismate pyruvate-lyase</fullName>
        <shortName evidence="4">CL</shortName>
        <shortName evidence="4">CPL</shortName>
        <ecNumber evidence="4">4.1.3.40</ecNumber>
    </recommendedName>
</protein>
<comment type="subcellular location">
    <subcellularLocation>
        <location evidence="4">Cytoplasm</location>
    </subcellularLocation>
</comment>
<feature type="binding site" evidence="4">
    <location>
        <position position="116"/>
    </location>
    <ligand>
        <name>substrate</name>
    </ligand>
</feature>
<comment type="pathway">
    <text evidence="4">Cofactor biosynthesis; ubiquinone biosynthesis.</text>
</comment>